<keyword evidence="2" id="KW-1185">Reference proteome</keyword>
<organism evidence="1 2">
    <name type="scientific">Pyronema omphalodes (strain CBS 100304)</name>
    <name type="common">Pyronema confluens</name>
    <dbReference type="NCBI Taxonomy" id="1076935"/>
    <lineage>
        <taxon>Eukaryota</taxon>
        <taxon>Fungi</taxon>
        <taxon>Dikarya</taxon>
        <taxon>Ascomycota</taxon>
        <taxon>Pezizomycotina</taxon>
        <taxon>Pezizomycetes</taxon>
        <taxon>Pezizales</taxon>
        <taxon>Pyronemataceae</taxon>
        <taxon>Pyronema</taxon>
    </lineage>
</organism>
<dbReference type="Proteomes" id="UP000018144">
    <property type="component" value="Unassembled WGS sequence"/>
</dbReference>
<evidence type="ECO:0000313" key="2">
    <source>
        <dbReference type="Proteomes" id="UP000018144"/>
    </source>
</evidence>
<accession>U4LX05</accession>
<reference evidence="1 2" key="1">
    <citation type="journal article" date="2013" name="PLoS Genet.">
        <title>The genome and development-dependent transcriptomes of Pyronema confluens: a window into fungal evolution.</title>
        <authorList>
            <person name="Traeger S."/>
            <person name="Altegoer F."/>
            <person name="Freitag M."/>
            <person name="Gabaldon T."/>
            <person name="Kempken F."/>
            <person name="Kumar A."/>
            <person name="Marcet-Houben M."/>
            <person name="Poggeler S."/>
            <person name="Stajich J.E."/>
            <person name="Nowrousian M."/>
        </authorList>
    </citation>
    <scope>NUCLEOTIDE SEQUENCE [LARGE SCALE GENOMIC DNA]</scope>
    <source>
        <strain evidence="2">CBS 100304</strain>
        <tissue evidence="1">Vegetative mycelium</tissue>
    </source>
</reference>
<protein>
    <submittedName>
        <fullName evidence="1">Uncharacterized protein</fullName>
    </submittedName>
</protein>
<gene>
    <name evidence="1" type="ORF">PCON_02673</name>
</gene>
<dbReference type="PROSITE" id="PS51257">
    <property type="entry name" value="PROKAR_LIPOPROTEIN"/>
    <property type="match status" value="1"/>
</dbReference>
<dbReference type="EMBL" id="HF936305">
    <property type="protein sequence ID" value="CCX34173.1"/>
    <property type="molecule type" value="Genomic_DNA"/>
</dbReference>
<sequence>MAMLHRYSTSISALSSSCSREGNLGIGSKLLLFNFPQQTHSDKLHEH</sequence>
<name>U4LX05_PYROM</name>
<dbReference type="AlphaFoldDB" id="U4LX05"/>
<proteinExistence type="predicted"/>
<evidence type="ECO:0000313" key="1">
    <source>
        <dbReference type="EMBL" id="CCX34173.1"/>
    </source>
</evidence>